<reference evidence="1 2" key="1">
    <citation type="submission" date="2020-02" db="EMBL/GenBank/DDBJ databases">
        <authorList>
            <person name="Yang Z."/>
        </authorList>
    </citation>
    <scope>NUCLEOTIDE SEQUENCE [LARGE SCALE GENOMIC DNA]</scope>
    <source>
        <strain evidence="1 2">HX-7-9</strain>
    </source>
</reference>
<organism evidence="1 2">
    <name type="scientific">Crenobacter caeni</name>
    <dbReference type="NCBI Taxonomy" id="2705474"/>
    <lineage>
        <taxon>Bacteria</taxon>
        <taxon>Pseudomonadati</taxon>
        <taxon>Pseudomonadota</taxon>
        <taxon>Betaproteobacteria</taxon>
        <taxon>Neisseriales</taxon>
        <taxon>Neisseriaceae</taxon>
        <taxon>Crenobacter</taxon>
    </lineage>
</organism>
<accession>A0A6B2KNB3</accession>
<comment type="caution">
    <text evidence="1">The sequence shown here is derived from an EMBL/GenBank/DDBJ whole genome shotgun (WGS) entry which is preliminary data.</text>
</comment>
<dbReference type="AlphaFoldDB" id="A0A6B2KNB3"/>
<dbReference type="InterPro" id="IPR019276">
    <property type="entry name" value="DUF2303"/>
</dbReference>
<evidence type="ECO:0000313" key="2">
    <source>
        <dbReference type="Proteomes" id="UP000482578"/>
    </source>
</evidence>
<dbReference type="Proteomes" id="UP000482578">
    <property type="component" value="Unassembled WGS sequence"/>
</dbReference>
<gene>
    <name evidence="1" type="ORF">GZH52_02400</name>
</gene>
<dbReference type="RefSeq" id="WP_163314918.1">
    <property type="nucleotide sequence ID" value="NZ_JAAGAA010000002.1"/>
</dbReference>
<protein>
    <submittedName>
        <fullName evidence="1">DUF2303 family protein</fullName>
    </submittedName>
</protein>
<name>A0A6B2KNB3_9NEIS</name>
<sequence length="280" mass="31514">MDQPNIVGALLAAIASNQPTFTVGNTPIKVVPEGYTLEQLDELLPQPARKTGTISLHDADSFIRYVNDHKAAESRIYVDADFESGHVKFVAVLNEHQPGADADINYAAWRDHRAVFAPRQTPEWKAWLSKNRNKFNQQEFGEFLEYHMPEIVSPEGSRYPQPAQLLEFALNLEETKKVRFRSSSRLQNGQVQFEYVEEGADSTKGKLDAFEAFAVGISPFFNGSAYQLDAKLRYRISNEGVLTFWYELQRPDKALEDAARELLAQVQEKAGVPVLFGSAC</sequence>
<proteinExistence type="predicted"/>
<dbReference type="EMBL" id="JAAGAA010000002">
    <property type="protein sequence ID" value="NDV11648.1"/>
    <property type="molecule type" value="Genomic_DNA"/>
</dbReference>
<keyword evidence="2" id="KW-1185">Reference proteome</keyword>
<dbReference type="Pfam" id="PF10065">
    <property type="entry name" value="DUF2303"/>
    <property type="match status" value="1"/>
</dbReference>
<evidence type="ECO:0000313" key="1">
    <source>
        <dbReference type="EMBL" id="NDV11648.1"/>
    </source>
</evidence>